<evidence type="ECO:0000256" key="1">
    <source>
        <dbReference type="SAM" id="Phobius"/>
    </source>
</evidence>
<keyword evidence="1" id="KW-1133">Transmembrane helix</keyword>
<feature type="transmembrane region" description="Helical" evidence="1">
    <location>
        <begin position="32"/>
        <end position="53"/>
    </location>
</feature>
<keyword evidence="1" id="KW-0812">Transmembrane</keyword>
<keyword evidence="3" id="KW-1185">Reference proteome</keyword>
<dbReference type="Pfam" id="PF02405">
    <property type="entry name" value="MlaE"/>
    <property type="match status" value="1"/>
</dbReference>
<comment type="caution">
    <text evidence="2">The sequence shown here is derived from an EMBL/GenBank/DDBJ whole genome shotgun (WGS) entry which is preliminary data.</text>
</comment>
<sequence>MIEDLPSSAKPSKYFDQFRFIERPAEAVGKQLHTIGGALLFVGQVLYYVPVTIKHYRREILARMVSLSFGRGSLVVDGGVISVLLILGVAIGASIAIEAWATLNLLGFGALSGIVGGLANVREMAPLVAGIAFASQAGCRMTAEIGAMRIAEEIDATEAMGLRALPYVVGTRFIGGLLIVIPGFALTLLVSFFVTNAMITEFYGAAQGTYQHYFVQFLSPTDLLYSTLKATVFCAAVTIIHCYYGYFASGGPVGVGVASGRAVRASLVAIMVLNFGLTVTLWGLQPTFVFTG</sequence>
<dbReference type="Proteomes" id="UP000230551">
    <property type="component" value="Unassembled WGS sequence"/>
</dbReference>
<feature type="transmembrane region" description="Helical" evidence="1">
    <location>
        <begin position="265"/>
        <end position="284"/>
    </location>
</feature>
<dbReference type="PANTHER" id="PTHR30188:SF13">
    <property type="entry name" value="CONSERVED HYPOTHETICAL INTEGRAL MEMBRANE PROTEIN YRBE3B"/>
    <property type="match status" value="1"/>
</dbReference>
<feature type="transmembrane region" description="Helical" evidence="1">
    <location>
        <begin position="103"/>
        <end position="121"/>
    </location>
</feature>
<dbReference type="EMBL" id="PDCN02000007">
    <property type="protein sequence ID" value="PIB75962.1"/>
    <property type="molecule type" value="Genomic_DNA"/>
</dbReference>
<feature type="transmembrane region" description="Helical" evidence="1">
    <location>
        <begin position="74"/>
        <end position="97"/>
    </location>
</feature>
<dbReference type="STRING" id="85968.GCA_900073015_02859"/>
<protein>
    <submittedName>
        <fullName evidence="2">ABC transporter permease</fullName>
    </submittedName>
</protein>
<proteinExistence type="predicted"/>
<organism evidence="2 3">
    <name type="scientific">Mycolicibacterium brumae</name>
    <dbReference type="NCBI Taxonomy" id="85968"/>
    <lineage>
        <taxon>Bacteria</taxon>
        <taxon>Bacillati</taxon>
        <taxon>Actinomycetota</taxon>
        <taxon>Actinomycetes</taxon>
        <taxon>Mycobacteriales</taxon>
        <taxon>Mycobacteriaceae</taxon>
        <taxon>Mycolicibacterium</taxon>
    </lineage>
</organism>
<dbReference type="InterPro" id="IPR030802">
    <property type="entry name" value="Permease_MalE"/>
</dbReference>
<evidence type="ECO:0000313" key="3">
    <source>
        <dbReference type="Proteomes" id="UP000230551"/>
    </source>
</evidence>
<dbReference type="RefSeq" id="WP_090590548.1">
    <property type="nucleotide sequence ID" value="NZ_CP104302.1"/>
</dbReference>
<evidence type="ECO:0000313" key="2">
    <source>
        <dbReference type="EMBL" id="PIB75962.1"/>
    </source>
</evidence>
<dbReference type="PANTHER" id="PTHR30188">
    <property type="entry name" value="ABC TRANSPORTER PERMEASE PROTEIN-RELATED"/>
    <property type="match status" value="1"/>
</dbReference>
<feature type="transmembrane region" description="Helical" evidence="1">
    <location>
        <begin position="173"/>
        <end position="194"/>
    </location>
</feature>
<dbReference type="AlphaFoldDB" id="A0A2G5PCA4"/>
<accession>A0A2G5PCA4</accession>
<gene>
    <name evidence="2" type="ORF">CQY22_007945</name>
</gene>
<dbReference type="GO" id="GO:0043190">
    <property type="term" value="C:ATP-binding cassette (ABC) transporter complex"/>
    <property type="evidence" value="ECO:0007669"/>
    <property type="project" value="InterPro"/>
</dbReference>
<reference evidence="2 3" key="1">
    <citation type="journal article" date="2017" name="Infect. Genet. Evol.">
        <title>The new phylogeny of the genus Mycobacterium: The old and the news.</title>
        <authorList>
            <person name="Tortoli E."/>
            <person name="Fedrizzi T."/>
            <person name="Meehan C.J."/>
            <person name="Trovato A."/>
            <person name="Grottola A."/>
            <person name="Giacobazzi E."/>
            <person name="Serpini G.F."/>
            <person name="Tagliazucchi S."/>
            <person name="Fabio A."/>
            <person name="Bettua C."/>
            <person name="Bertorelli R."/>
            <person name="Frascaro F."/>
            <person name="De Sanctis V."/>
            <person name="Pecorari M."/>
            <person name="Jousson O."/>
            <person name="Segata N."/>
            <person name="Cirillo D.M."/>
        </authorList>
    </citation>
    <scope>NUCLEOTIDE SEQUENCE [LARGE SCALE GENOMIC DNA]</scope>
    <source>
        <strain evidence="2 3">CIP1034565</strain>
    </source>
</reference>
<name>A0A2G5PCA4_9MYCO</name>
<dbReference type="OrthoDB" id="3745645at2"/>
<keyword evidence="1" id="KW-0472">Membrane</keyword>
<dbReference type="GO" id="GO:0005548">
    <property type="term" value="F:phospholipid transporter activity"/>
    <property type="evidence" value="ECO:0007669"/>
    <property type="project" value="TreeGrafter"/>
</dbReference>
<feature type="transmembrane region" description="Helical" evidence="1">
    <location>
        <begin position="223"/>
        <end position="244"/>
    </location>
</feature>